<evidence type="ECO:0000256" key="10">
    <source>
        <dbReference type="HAMAP-Rule" id="MF_01405"/>
    </source>
</evidence>
<dbReference type="NCBIfam" id="TIGR00042">
    <property type="entry name" value="RdgB/HAM1 family non-canonical purine NTP pyrophosphatase"/>
    <property type="match status" value="1"/>
</dbReference>
<dbReference type="GO" id="GO:0035870">
    <property type="term" value="F:dITP diphosphatase activity"/>
    <property type="evidence" value="ECO:0007669"/>
    <property type="project" value="UniProtKB-UniRule"/>
</dbReference>
<dbReference type="RefSeq" id="WP_010526371.1">
    <property type="nucleotide sequence ID" value="NZ_AFSL01000008.1"/>
</dbReference>
<dbReference type="EC" id="3.6.1.66" evidence="10"/>
<dbReference type="InterPro" id="IPR020922">
    <property type="entry name" value="dITP/XTP_pyrophosphatase"/>
</dbReference>
<dbReference type="FunCoup" id="A0A1I1ZDV2">
    <property type="interactions" value="481"/>
</dbReference>
<evidence type="ECO:0000313" key="12">
    <source>
        <dbReference type="EMBL" id="SFE28510.1"/>
    </source>
</evidence>
<name>A0A1I1ZDV2_9BACT</name>
<dbReference type="STRING" id="385682.SAMN05444380_10944"/>
<feature type="active site" description="Proton acceptor" evidence="10">
    <location>
        <position position="68"/>
    </location>
</feature>
<dbReference type="PANTHER" id="PTHR11067">
    <property type="entry name" value="INOSINE TRIPHOSPHATE PYROPHOSPHATASE/HAM1 PROTEIN"/>
    <property type="match status" value="1"/>
</dbReference>
<organism evidence="12 13">
    <name type="scientific">Thermophagus xiamenensis</name>
    <dbReference type="NCBI Taxonomy" id="385682"/>
    <lineage>
        <taxon>Bacteria</taxon>
        <taxon>Pseudomonadati</taxon>
        <taxon>Bacteroidota</taxon>
        <taxon>Bacteroidia</taxon>
        <taxon>Marinilabiliales</taxon>
        <taxon>Marinilabiliaceae</taxon>
        <taxon>Thermophagus</taxon>
    </lineage>
</organism>
<dbReference type="OrthoDB" id="9807456at2"/>
<dbReference type="GO" id="GO:0009146">
    <property type="term" value="P:purine nucleoside triphosphate catabolic process"/>
    <property type="evidence" value="ECO:0007669"/>
    <property type="project" value="UniProtKB-UniRule"/>
</dbReference>
<evidence type="ECO:0000256" key="3">
    <source>
        <dbReference type="ARBA" id="ARBA00022723"/>
    </source>
</evidence>
<comment type="catalytic activity">
    <reaction evidence="9 10">
        <text>XTP + H2O = XMP + diphosphate + H(+)</text>
        <dbReference type="Rhea" id="RHEA:28610"/>
        <dbReference type="ChEBI" id="CHEBI:15377"/>
        <dbReference type="ChEBI" id="CHEBI:15378"/>
        <dbReference type="ChEBI" id="CHEBI:33019"/>
        <dbReference type="ChEBI" id="CHEBI:57464"/>
        <dbReference type="ChEBI" id="CHEBI:61314"/>
        <dbReference type="EC" id="3.6.1.66"/>
    </reaction>
</comment>
<comment type="cofactor">
    <cofactor evidence="10">
        <name>Mg(2+)</name>
        <dbReference type="ChEBI" id="CHEBI:18420"/>
    </cofactor>
    <text evidence="10">Binds 1 Mg(2+) ion per subunit.</text>
</comment>
<dbReference type="CDD" id="cd00515">
    <property type="entry name" value="HAM1"/>
    <property type="match status" value="1"/>
</dbReference>
<dbReference type="Gene3D" id="3.90.950.10">
    <property type="match status" value="1"/>
</dbReference>
<protein>
    <recommendedName>
        <fullName evidence="10">dITP/XTP pyrophosphatase</fullName>
        <ecNumber evidence="10">3.6.1.66</ecNumber>
    </recommendedName>
    <alternativeName>
        <fullName evidence="10">Non-canonical purine NTP pyrophosphatase</fullName>
    </alternativeName>
    <alternativeName>
        <fullName evidence="10">Non-standard purine NTP pyrophosphatase</fullName>
    </alternativeName>
    <alternativeName>
        <fullName evidence="10">Nucleoside-triphosphate diphosphatase</fullName>
    </alternativeName>
    <alternativeName>
        <fullName evidence="10">Nucleoside-triphosphate pyrophosphatase</fullName>
        <shortName evidence="10">NTPase</shortName>
    </alternativeName>
</protein>
<keyword evidence="5 10" id="KW-0378">Hydrolase</keyword>
<dbReference type="InParanoid" id="A0A1I1ZDV2"/>
<dbReference type="Pfam" id="PF01725">
    <property type="entry name" value="Ham1p_like"/>
    <property type="match status" value="1"/>
</dbReference>
<feature type="binding site" evidence="10">
    <location>
        <begin position="148"/>
        <end position="151"/>
    </location>
    <ligand>
        <name>substrate</name>
    </ligand>
</feature>
<comment type="similarity">
    <text evidence="1 10 11">Belongs to the HAM1 NTPase family.</text>
</comment>
<dbReference type="PANTHER" id="PTHR11067:SF9">
    <property type="entry name" value="INOSINE TRIPHOSPHATE PYROPHOSPHATASE"/>
    <property type="match status" value="1"/>
</dbReference>
<dbReference type="InterPro" id="IPR002637">
    <property type="entry name" value="RdgB/HAM1"/>
</dbReference>
<dbReference type="EMBL" id="FONA01000009">
    <property type="protein sequence ID" value="SFE28510.1"/>
    <property type="molecule type" value="Genomic_DNA"/>
</dbReference>
<dbReference type="AlphaFoldDB" id="A0A1I1ZDV2"/>
<evidence type="ECO:0000256" key="2">
    <source>
        <dbReference type="ARBA" id="ARBA00011738"/>
    </source>
</evidence>
<evidence type="ECO:0000256" key="1">
    <source>
        <dbReference type="ARBA" id="ARBA00008023"/>
    </source>
</evidence>
<dbReference type="SUPFAM" id="SSF52972">
    <property type="entry name" value="ITPase-like"/>
    <property type="match status" value="1"/>
</dbReference>
<dbReference type="HAMAP" id="MF_01405">
    <property type="entry name" value="Non_canon_purine_NTPase"/>
    <property type="match status" value="1"/>
</dbReference>
<comment type="catalytic activity">
    <reaction evidence="10">
        <text>ITP + H2O = IMP + diphosphate + H(+)</text>
        <dbReference type="Rhea" id="RHEA:29399"/>
        <dbReference type="ChEBI" id="CHEBI:15377"/>
        <dbReference type="ChEBI" id="CHEBI:15378"/>
        <dbReference type="ChEBI" id="CHEBI:33019"/>
        <dbReference type="ChEBI" id="CHEBI:58053"/>
        <dbReference type="ChEBI" id="CHEBI:61402"/>
        <dbReference type="EC" id="3.6.1.66"/>
    </reaction>
</comment>
<keyword evidence="4 10" id="KW-0547">Nucleotide-binding</keyword>
<dbReference type="NCBIfam" id="NF011398">
    <property type="entry name" value="PRK14823.1"/>
    <property type="match status" value="1"/>
</dbReference>
<dbReference type="InterPro" id="IPR029001">
    <property type="entry name" value="ITPase-like_fam"/>
</dbReference>
<keyword evidence="6 10" id="KW-0460">Magnesium</keyword>
<feature type="binding site" evidence="10">
    <location>
        <begin position="176"/>
        <end position="177"/>
    </location>
    <ligand>
        <name>substrate</name>
    </ligand>
</feature>
<dbReference type="GO" id="GO:0005829">
    <property type="term" value="C:cytosol"/>
    <property type="evidence" value="ECO:0007669"/>
    <property type="project" value="TreeGrafter"/>
</dbReference>
<evidence type="ECO:0000256" key="7">
    <source>
        <dbReference type="ARBA" id="ARBA00023080"/>
    </source>
</evidence>
<comment type="caution">
    <text evidence="10">Lacks conserved residue(s) required for the propagation of feature annotation.</text>
</comment>
<dbReference type="GO" id="GO:0046872">
    <property type="term" value="F:metal ion binding"/>
    <property type="evidence" value="ECO:0007669"/>
    <property type="project" value="UniProtKB-KW"/>
</dbReference>
<dbReference type="FunFam" id="3.90.950.10:FF:000001">
    <property type="entry name" value="dITP/XTP pyrophosphatase"/>
    <property type="match status" value="1"/>
</dbReference>
<dbReference type="eggNOG" id="COG0127">
    <property type="taxonomic scope" value="Bacteria"/>
</dbReference>
<dbReference type="GO" id="GO:0009117">
    <property type="term" value="P:nucleotide metabolic process"/>
    <property type="evidence" value="ECO:0007669"/>
    <property type="project" value="UniProtKB-KW"/>
</dbReference>
<proteinExistence type="inferred from homology"/>
<comment type="catalytic activity">
    <reaction evidence="8 10">
        <text>dITP + H2O = dIMP + diphosphate + H(+)</text>
        <dbReference type="Rhea" id="RHEA:28342"/>
        <dbReference type="ChEBI" id="CHEBI:15377"/>
        <dbReference type="ChEBI" id="CHEBI:15378"/>
        <dbReference type="ChEBI" id="CHEBI:33019"/>
        <dbReference type="ChEBI" id="CHEBI:61194"/>
        <dbReference type="ChEBI" id="CHEBI:61382"/>
        <dbReference type="EC" id="3.6.1.66"/>
    </reaction>
</comment>
<feature type="binding site" evidence="10">
    <location>
        <begin position="7"/>
        <end position="12"/>
    </location>
    <ligand>
        <name>substrate</name>
    </ligand>
</feature>
<comment type="subunit">
    <text evidence="2 10">Homodimer.</text>
</comment>
<evidence type="ECO:0000313" key="13">
    <source>
        <dbReference type="Proteomes" id="UP000181976"/>
    </source>
</evidence>
<dbReference type="GO" id="GO:0036222">
    <property type="term" value="F:XTP diphosphatase activity"/>
    <property type="evidence" value="ECO:0007669"/>
    <property type="project" value="UniProtKB-UniRule"/>
</dbReference>
<dbReference type="GO" id="GO:0036220">
    <property type="term" value="F:ITP diphosphatase activity"/>
    <property type="evidence" value="ECO:0007669"/>
    <property type="project" value="UniProtKB-UniRule"/>
</dbReference>
<evidence type="ECO:0000256" key="8">
    <source>
        <dbReference type="ARBA" id="ARBA00051875"/>
    </source>
</evidence>
<keyword evidence="13" id="KW-1185">Reference proteome</keyword>
<evidence type="ECO:0000256" key="4">
    <source>
        <dbReference type="ARBA" id="ARBA00022741"/>
    </source>
</evidence>
<accession>A0A1I1ZDV2</accession>
<dbReference type="Proteomes" id="UP000181976">
    <property type="component" value="Unassembled WGS sequence"/>
</dbReference>
<keyword evidence="3 10" id="KW-0479">Metal-binding</keyword>
<feature type="binding site" evidence="10">
    <location>
        <position position="171"/>
    </location>
    <ligand>
        <name>substrate</name>
    </ligand>
</feature>
<evidence type="ECO:0000256" key="11">
    <source>
        <dbReference type="RuleBase" id="RU003781"/>
    </source>
</evidence>
<sequence length="193" mass="21705">MDLIFATKNKHKVLEINRMLGDTKKIKSLLEIKFEGDLPETGHTLEENALQKARFINKHLGVDCFADDTGLEIDALNGAPGVYSARFAGPEKDSIKNIEKVLSELKNKTNRKARFRTVIALILDQKEMLFEGYVDGTILDAPRGDGGFGYDSIFMPEGYDLSFAEMPLSQKNKISHRAMALQKLAEFFHKNQP</sequence>
<evidence type="ECO:0000256" key="9">
    <source>
        <dbReference type="ARBA" id="ARBA00052017"/>
    </source>
</evidence>
<evidence type="ECO:0000256" key="6">
    <source>
        <dbReference type="ARBA" id="ARBA00022842"/>
    </source>
</evidence>
<feature type="binding site" evidence="10">
    <location>
        <position position="68"/>
    </location>
    <ligand>
        <name>Mg(2+)</name>
        <dbReference type="ChEBI" id="CHEBI:18420"/>
    </ligand>
</feature>
<comment type="function">
    <text evidence="10">Pyrophosphatase that catalyzes the hydrolysis of nucleoside triphosphates to their monophosphate derivatives, with a high preference for the non-canonical purine nucleotides XTP (xanthosine triphosphate), dITP (deoxyinosine triphosphate) and ITP. Seems to function as a house-cleaning enzyme that removes non-canonical purine nucleotides from the nucleotide pool, thus preventing their incorporation into DNA/RNA and avoiding chromosomal lesions.</text>
</comment>
<dbReference type="GO" id="GO:0017111">
    <property type="term" value="F:ribonucleoside triphosphate phosphatase activity"/>
    <property type="evidence" value="ECO:0007669"/>
    <property type="project" value="InterPro"/>
</dbReference>
<feature type="binding site" evidence="10">
    <location>
        <position position="69"/>
    </location>
    <ligand>
        <name>substrate</name>
    </ligand>
</feature>
<gene>
    <name evidence="12" type="ORF">SAMN05444380_10944</name>
</gene>
<keyword evidence="7 10" id="KW-0546">Nucleotide metabolism</keyword>
<dbReference type="GO" id="GO:0000166">
    <property type="term" value="F:nucleotide binding"/>
    <property type="evidence" value="ECO:0007669"/>
    <property type="project" value="UniProtKB-KW"/>
</dbReference>
<reference evidence="12 13" key="1">
    <citation type="submission" date="2016-10" db="EMBL/GenBank/DDBJ databases">
        <authorList>
            <person name="de Groot N.N."/>
        </authorList>
    </citation>
    <scope>NUCLEOTIDE SEQUENCE [LARGE SCALE GENOMIC DNA]</scope>
    <source>
        <strain evidence="12 13">DSM 19012</strain>
    </source>
</reference>
<evidence type="ECO:0000256" key="5">
    <source>
        <dbReference type="ARBA" id="ARBA00022801"/>
    </source>
</evidence>